<organism evidence="1 2">
    <name type="scientific">Lentinus brumalis</name>
    <dbReference type="NCBI Taxonomy" id="2498619"/>
    <lineage>
        <taxon>Eukaryota</taxon>
        <taxon>Fungi</taxon>
        <taxon>Dikarya</taxon>
        <taxon>Basidiomycota</taxon>
        <taxon>Agaricomycotina</taxon>
        <taxon>Agaricomycetes</taxon>
        <taxon>Polyporales</taxon>
        <taxon>Polyporaceae</taxon>
        <taxon>Lentinus</taxon>
    </lineage>
</organism>
<reference evidence="1 2" key="1">
    <citation type="journal article" date="2018" name="Biotechnol. Biofuels">
        <title>Integrative visual omics of the white-rot fungus Polyporus brumalis exposes the biotechnological potential of its oxidative enzymes for delignifying raw plant biomass.</title>
        <authorList>
            <person name="Miyauchi S."/>
            <person name="Rancon A."/>
            <person name="Drula E."/>
            <person name="Hage H."/>
            <person name="Chaduli D."/>
            <person name="Favel A."/>
            <person name="Grisel S."/>
            <person name="Henrissat B."/>
            <person name="Herpoel-Gimbert I."/>
            <person name="Ruiz-Duenas F.J."/>
            <person name="Chevret D."/>
            <person name="Hainaut M."/>
            <person name="Lin J."/>
            <person name="Wang M."/>
            <person name="Pangilinan J."/>
            <person name="Lipzen A."/>
            <person name="Lesage-Meessen L."/>
            <person name="Navarro D."/>
            <person name="Riley R."/>
            <person name="Grigoriev I.V."/>
            <person name="Zhou S."/>
            <person name="Raouche S."/>
            <person name="Rosso M.N."/>
        </authorList>
    </citation>
    <scope>NUCLEOTIDE SEQUENCE [LARGE SCALE GENOMIC DNA]</scope>
    <source>
        <strain evidence="1 2">BRFM 1820</strain>
    </source>
</reference>
<dbReference type="EMBL" id="KZ857592">
    <property type="protein sequence ID" value="RDX40065.1"/>
    <property type="molecule type" value="Genomic_DNA"/>
</dbReference>
<dbReference type="Proteomes" id="UP000256964">
    <property type="component" value="Unassembled WGS sequence"/>
</dbReference>
<keyword evidence="2" id="KW-1185">Reference proteome</keyword>
<evidence type="ECO:0000313" key="2">
    <source>
        <dbReference type="Proteomes" id="UP000256964"/>
    </source>
</evidence>
<sequence length="103" mass="11072">MSLLECLHCCSLLGFTESRDAASVGFALRANSDDSGHMHNVSHVDGMRSHGCTSLPASTSGLHNPTRLEDQANAARLKPVQSLRHLIRLVALARNVCSLSDCM</sequence>
<gene>
    <name evidence="1" type="ORF">OH76DRAFT_460569</name>
</gene>
<protein>
    <submittedName>
        <fullName evidence="1">Uncharacterized protein</fullName>
    </submittedName>
</protein>
<dbReference type="AlphaFoldDB" id="A0A371CIF1"/>
<proteinExistence type="predicted"/>
<name>A0A371CIF1_9APHY</name>
<accession>A0A371CIF1</accession>
<evidence type="ECO:0000313" key="1">
    <source>
        <dbReference type="EMBL" id="RDX40065.1"/>
    </source>
</evidence>